<dbReference type="EMBL" id="JBHRTQ010000007">
    <property type="protein sequence ID" value="MFC3173937.1"/>
    <property type="molecule type" value="Genomic_DNA"/>
</dbReference>
<evidence type="ECO:0000313" key="2">
    <source>
        <dbReference type="Proteomes" id="UP001595604"/>
    </source>
</evidence>
<dbReference type="InterPro" id="IPR032710">
    <property type="entry name" value="NTF2-like_dom_sf"/>
</dbReference>
<proteinExistence type="predicted"/>
<reference evidence="2" key="1">
    <citation type="journal article" date="2019" name="Int. J. Syst. Evol. Microbiol.">
        <title>The Global Catalogue of Microorganisms (GCM) 10K type strain sequencing project: providing services to taxonomists for standard genome sequencing and annotation.</title>
        <authorList>
            <consortium name="The Broad Institute Genomics Platform"/>
            <consortium name="The Broad Institute Genome Sequencing Center for Infectious Disease"/>
            <person name="Wu L."/>
            <person name="Ma J."/>
        </authorList>
    </citation>
    <scope>NUCLEOTIDE SEQUENCE [LARGE SCALE GENOMIC DNA]</scope>
    <source>
        <strain evidence="2">KCTC 42984</strain>
    </source>
</reference>
<keyword evidence="2" id="KW-1185">Reference proteome</keyword>
<comment type="caution">
    <text evidence="1">The sequence shown here is derived from an EMBL/GenBank/DDBJ whole genome shotgun (WGS) entry which is preliminary data.</text>
</comment>
<protein>
    <recommendedName>
        <fullName evidence="3">SnoaL-like domain-containing protein</fullName>
    </recommendedName>
</protein>
<dbReference type="RefSeq" id="WP_379509318.1">
    <property type="nucleotide sequence ID" value="NZ_JBHRTQ010000007.1"/>
</dbReference>
<name>A0ABV7IUS0_9SPHN</name>
<dbReference type="SUPFAM" id="SSF54427">
    <property type="entry name" value="NTF2-like"/>
    <property type="match status" value="1"/>
</dbReference>
<sequence>MPATELQDDIDRFYSDYGRAFTARDLAALGALCEFPLLLADSAGIRQIEDAGFFSGLFERFARSTWATTRIDGTSKFAMGEDGAMLTIAFTRLREDGSELAPEEIPFPRGCSYFLRRRGNGWKLVGLAEPIGR</sequence>
<accession>A0ABV7IUS0</accession>
<gene>
    <name evidence="1" type="ORF">ACFOD9_06710</name>
</gene>
<dbReference type="Proteomes" id="UP001595604">
    <property type="component" value="Unassembled WGS sequence"/>
</dbReference>
<evidence type="ECO:0000313" key="1">
    <source>
        <dbReference type="EMBL" id="MFC3173937.1"/>
    </source>
</evidence>
<organism evidence="1 2">
    <name type="scientific">Novosphingobium bradum</name>
    <dbReference type="NCBI Taxonomy" id="1737444"/>
    <lineage>
        <taxon>Bacteria</taxon>
        <taxon>Pseudomonadati</taxon>
        <taxon>Pseudomonadota</taxon>
        <taxon>Alphaproteobacteria</taxon>
        <taxon>Sphingomonadales</taxon>
        <taxon>Sphingomonadaceae</taxon>
        <taxon>Novosphingobium</taxon>
    </lineage>
</organism>
<evidence type="ECO:0008006" key="3">
    <source>
        <dbReference type="Google" id="ProtNLM"/>
    </source>
</evidence>